<feature type="domain" description="RING-type" evidence="14">
    <location>
        <begin position="596"/>
        <end position="812"/>
    </location>
</feature>
<dbReference type="EMBL" id="CAXLJL010000245">
    <property type="protein sequence ID" value="CAL5135071.1"/>
    <property type="molecule type" value="Genomic_DNA"/>
</dbReference>
<evidence type="ECO:0000313" key="15">
    <source>
        <dbReference type="EMBL" id="CAL5135071.1"/>
    </source>
</evidence>
<dbReference type="SMART" id="SM00647">
    <property type="entry name" value="IBR"/>
    <property type="match status" value="3"/>
</dbReference>
<dbReference type="InterPro" id="IPR013083">
    <property type="entry name" value="Znf_RING/FYVE/PHD"/>
</dbReference>
<dbReference type="InterPro" id="IPR044066">
    <property type="entry name" value="TRIAD_supradom"/>
</dbReference>
<dbReference type="GO" id="GO:0061630">
    <property type="term" value="F:ubiquitin protein ligase activity"/>
    <property type="evidence" value="ECO:0007669"/>
    <property type="project" value="UniProtKB-EC"/>
</dbReference>
<keyword evidence="9" id="KW-0862">Zinc</keyword>
<evidence type="ECO:0000256" key="2">
    <source>
        <dbReference type="ARBA" id="ARBA00004906"/>
    </source>
</evidence>
<dbReference type="InterPro" id="IPR001841">
    <property type="entry name" value="Znf_RING"/>
</dbReference>
<dbReference type="GO" id="GO:0016567">
    <property type="term" value="P:protein ubiquitination"/>
    <property type="evidence" value="ECO:0007669"/>
    <property type="project" value="InterPro"/>
</dbReference>
<proteinExistence type="inferred from homology"/>
<dbReference type="SUPFAM" id="SSF54495">
    <property type="entry name" value="UBC-like"/>
    <property type="match status" value="2"/>
</dbReference>
<dbReference type="SUPFAM" id="SSF57850">
    <property type="entry name" value="RING/U-box"/>
    <property type="match status" value="5"/>
</dbReference>
<dbReference type="InterPro" id="IPR047548">
    <property type="entry name" value="Rcat_RBR_RNF14"/>
</dbReference>
<comment type="similarity">
    <text evidence="10">Belongs to the RBR family. RNF14 subfamily.</text>
</comment>
<feature type="domain" description="RWD" evidence="13">
    <location>
        <begin position="12"/>
        <end position="157"/>
    </location>
</feature>
<name>A0AAV2TG91_CALDB</name>
<keyword evidence="5" id="KW-0479">Metal-binding</keyword>
<dbReference type="PROSITE" id="PS50089">
    <property type="entry name" value="ZF_RING_2"/>
    <property type="match status" value="2"/>
</dbReference>
<dbReference type="CDD" id="cd23820">
    <property type="entry name" value="RWD_RNF14"/>
    <property type="match status" value="2"/>
</dbReference>
<feature type="domain" description="RING-type" evidence="12">
    <location>
        <begin position="214"/>
        <end position="263"/>
    </location>
</feature>
<dbReference type="Gene3D" id="3.10.110.10">
    <property type="entry name" value="Ubiquitin Conjugating Enzyme"/>
    <property type="match status" value="2"/>
</dbReference>
<dbReference type="CDD" id="cd20354">
    <property type="entry name" value="Rcat_RBR_RNF14"/>
    <property type="match status" value="1"/>
</dbReference>
<dbReference type="Gene3D" id="1.20.120.1750">
    <property type="match status" value="1"/>
</dbReference>
<organism evidence="15 16">
    <name type="scientific">Calicophoron daubneyi</name>
    <name type="common">Rumen fluke</name>
    <name type="synonym">Paramphistomum daubneyi</name>
    <dbReference type="NCBI Taxonomy" id="300641"/>
    <lineage>
        <taxon>Eukaryota</taxon>
        <taxon>Metazoa</taxon>
        <taxon>Spiralia</taxon>
        <taxon>Lophotrochozoa</taxon>
        <taxon>Platyhelminthes</taxon>
        <taxon>Trematoda</taxon>
        <taxon>Digenea</taxon>
        <taxon>Plagiorchiida</taxon>
        <taxon>Pronocephalata</taxon>
        <taxon>Paramphistomoidea</taxon>
        <taxon>Paramphistomidae</taxon>
        <taxon>Calicophoron</taxon>
    </lineage>
</organism>
<evidence type="ECO:0000256" key="9">
    <source>
        <dbReference type="ARBA" id="ARBA00022833"/>
    </source>
</evidence>
<dbReference type="Gene3D" id="3.30.40.10">
    <property type="entry name" value="Zinc/RING finger domain, C3HC4 (zinc finger)"/>
    <property type="match status" value="2"/>
</dbReference>
<comment type="catalytic activity">
    <reaction evidence="1">
        <text>[E2 ubiquitin-conjugating enzyme]-S-ubiquitinyl-L-cysteine + [acceptor protein]-L-lysine = [E2 ubiquitin-conjugating enzyme]-L-cysteine + [acceptor protein]-N(6)-ubiquitinyl-L-lysine.</text>
        <dbReference type="EC" id="2.3.2.31"/>
    </reaction>
</comment>
<dbReference type="PROSITE" id="PS51873">
    <property type="entry name" value="TRIAD"/>
    <property type="match status" value="2"/>
</dbReference>
<feature type="domain" description="RING-type" evidence="12">
    <location>
        <begin position="600"/>
        <end position="649"/>
    </location>
</feature>
<dbReference type="EC" id="2.3.2.31" evidence="3"/>
<keyword evidence="4" id="KW-0808">Transferase</keyword>
<dbReference type="CDD" id="cd20341">
    <property type="entry name" value="BRcat_RBR_RNF14"/>
    <property type="match status" value="1"/>
</dbReference>
<evidence type="ECO:0000256" key="8">
    <source>
        <dbReference type="ARBA" id="ARBA00022786"/>
    </source>
</evidence>
<dbReference type="Proteomes" id="UP001497525">
    <property type="component" value="Unassembled WGS sequence"/>
</dbReference>
<gene>
    <name evidence="15" type="ORF">CDAUBV1_LOCUS9137</name>
</gene>
<evidence type="ECO:0000313" key="16">
    <source>
        <dbReference type="Proteomes" id="UP001497525"/>
    </source>
</evidence>
<dbReference type="InterPro" id="IPR002867">
    <property type="entry name" value="IBR_dom"/>
</dbReference>
<keyword evidence="6" id="KW-0677">Repeat</keyword>
<evidence type="ECO:0000256" key="4">
    <source>
        <dbReference type="ARBA" id="ARBA00022679"/>
    </source>
</evidence>
<accession>A0AAV2TG91</accession>
<dbReference type="PROSITE" id="PS50908">
    <property type="entry name" value="RWD"/>
    <property type="match status" value="1"/>
</dbReference>
<dbReference type="AlphaFoldDB" id="A0AAV2TG91"/>
<dbReference type="InterPro" id="IPR016135">
    <property type="entry name" value="UBQ-conjugating_enzyme/RWD"/>
</dbReference>
<dbReference type="InterPro" id="IPR031127">
    <property type="entry name" value="E3_UB_ligase_RBR"/>
</dbReference>
<evidence type="ECO:0000259" key="12">
    <source>
        <dbReference type="PROSITE" id="PS50089"/>
    </source>
</evidence>
<dbReference type="GO" id="GO:0008270">
    <property type="term" value="F:zinc ion binding"/>
    <property type="evidence" value="ECO:0007669"/>
    <property type="project" value="UniProtKB-KW"/>
</dbReference>
<evidence type="ECO:0000259" key="14">
    <source>
        <dbReference type="PROSITE" id="PS51873"/>
    </source>
</evidence>
<dbReference type="Pfam" id="PF05773">
    <property type="entry name" value="RWD"/>
    <property type="match status" value="2"/>
</dbReference>
<dbReference type="InterPro" id="IPR006575">
    <property type="entry name" value="RWD_dom"/>
</dbReference>
<comment type="pathway">
    <text evidence="2">Protein modification; protein ubiquitination.</text>
</comment>
<evidence type="ECO:0000256" key="3">
    <source>
        <dbReference type="ARBA" id="ARBA00012251"/>
    </source>
</evidence>
<evidence type="ECO:0000256" key="6">
    <source>
        <dbReference type="ARBA" id="ARBA00022737"/>
    </source>
</evidence>
<protein>
    <recommendedName>
        <fullName evidence="3">RBR-type E3 ubiquitin transferase</fullName>
        <ecNumber evidence="3">2.3.2.31</ecNumber>
    </recommendedName>
</protein>
<dbReference type="PANTHER" id="PTHR11685">
    <property type="entry name" value="RBR FAMILY RING FINGER AND IBR DOMAIN-CONTAINING"/>
    <property type="match status" value="1"/>
</dbReference>
<dbReference type="InterPro" id="IPR017907">
    <property type="entry name" value="Znf_RING_CS"/>
</dbReference>
<sequence>MPDSGALELQTAELECLASTFGDSDPHVSFKFDAKTRNGCICVFPALAEEQQIHLHCPNVKLVLRNTQQLPEEEGRRGSVFVLHYLPAIVVNFIFRNNYPGTMSKPIAPKFSLQSIWLPKPILNQMVGKLNEIVHDNPGELVLWQFIDFLRNEAVCYMINCAYGSAEVLNLNLDVLYEMYGEDMDLSVSQCTEILLMNNDDRYDVEFDIKTWDCPVCFESKLGSLFFRFPKCKHAICLECVRTFFMEVVKEGMMSQQMSCLQCGEEAGPAEARVVLSSDEFAAYEALQLKRGLSLMQDITTCPRPGCDTCVILDDPDLGRCPKNGGCNKMVCQYCKTYFCWICAQVINDRSNPYKHFSSGKCKDKLWLGVNTDEMVDIGLMEHCHKSDVMCEPSPLELQTAELECLFSTFKDSDIHVSLNFDEETRQGWISVYCELVDGQRIHLHGCDTSIVPRNTEKLTDGDDVVYLLKSLPPIRVNFIFQNEYPGTVSKPVSLEFSVESAWLPKPILDRVYERLNEIVHANPGELVLWEFIDYLRNEAVYCILNCEDRSVKALDLNLEVLYEEYGEYMDMCISECTEMLLLNNDDRFDVEFEIGMWDCPVCCESKIGSLFFRFPKCKHAVCLECVNEYFLGVIKDGMMSQQMRCLQCGEETGPSEARAVLSAEDYARFEALQLKRGLSMMRDIGTCPRPGCNTSVILDDPNLGRCPTCRLAFCPHCLRTYHGVAKCFMFDNQPRKDKICTYLEEKASKAYMDKNCNPCPKCRAPCEKNGGCNKMVCQYCQTYFCWICMKIIKNTTDPYKHFSSGKCKNKLWVEENTGNG</sequence>
<dbReference type="Pfam" id="PF22605">
    <property type="entry name" value="IBR_2"/>
    <property type="match status" value="1"/>
</dbReference>
<evidence type="ECO:0000256" key="10">
    <source>
        <dbReference type="ARBA" id="ARBA00044508"/>
    </source>
</evidence>
<keyword evidence="7 11" id="KW-0863">Zinc-finger</keyword>
<feature type="domain" description="RING-type" evidence="14">
    <location>
        <begin position="210"/>
        <end position="451"/>
    </location>
</feature>
<evidence type="ECO:0000256" key="5">
    <source>
        <dbReference type="ARBA" id="ARBA00022723"/>
    </source>
</evidence>
<comment type="caution">
    <text evidence="15">The sequence shown here is derived from an EMBL/GenBank/DDBJ whole genome shotgun (WGS) entry which is preliminary data.</text>
</comment>
<evidence type="ECO:0000259" key="13">
    <source>
        <dbReference type="PROSITE" id="PS50908"/>
    </source>
</evidence>
<dbReference type="SMART" id="SM00184">
    <property type="entry name" value="RING"/>
    <property type="match status" value="2"/>
</dbReference>
<evidence type="ECO:0000256" key="1">
    <source>
        <dbReference type="ARBA" id="ARBA00001798"/>
    </source>
</evidence>
<dbReference type="Pfam" id="PF01485">
    <property type="entry name" value="IBR"/>
    <property type="match status" value="2"/>
</dbReference>
<evidence type="ECO:0000256" key="11">
    <source>
        <dbReference type="PROSITE-ProRule" id="PRU00175"/>
    </source>
</evidence>
<dbReference type="PROSITE" id="PS00518">
    <property type="entry name" value="ZF_RING_1"/>
    <property type="match status" value="2"/>
</dbReference>
<reference evidence="15" key="1">
    <citation type="submission" date="2024-06" db="EMBL/GenBank/DDBJ databases">
        <authorList>
            <person name="Liu X."/>
            <person name="Lenzi L."/>
            <person name="Haldenby T S."/>
            <person name="Uol C."/>
        </authorList>
    </citation>
    <scope>NUCLEOTIDE SEQUENCE</scope>
</reference>
<dbReference type="InterPro" id="IPR054694">
    <property type="entry name" value="Parkin-like_IBR"/>
</dbReference>
<evidence type="ECO:0000256" key="7">
    <source>
        <dbReference type="ARBA" id="ARBA00022771"/>
    </source>
</evidence>
<keyword evidence="8" id="KW-0833">Ubl conjugation pathway</keyword>